<keyword evidence="2" id="KW-1185">Reference proteome</keyword>
<protein>
    <submittedName>
        <fullName evidence="1">Uncharacterized protein</fullName>
    </submittedName>
</protein>
<proteinExistence type="predicted"/>
<dbReference type="EMBL" id="CM037630">
    <property type="protein sequence ID" value="KAH7987183.1"/>
    <property type="molecule type" value="Genomic_DNA"/>
</dbReference>
<evidence type="ECO:0000313" key="2">
    <source>
        <dbReference type="Proteomes" id="UP000827872"/>
    </source>
</evidence>
<evidence type="ECO:0000313" key="1">
    <source>
        <dbReference type="EMBL" id="KAH7987183.1"/>
    </source>
</evidence>
<name>A0ACB8E4L6_9SAUR</name>
<comment type="caution">
    <text evidence="1">The sequence shown here is derived from an EMBL/GenBank/DDBJ whole genome shotgun (WGS) entry which is preliminary data.</text>
</comment>
<gene>
    <name evidence="1" type="ORF">K3G42_001392</name>
</gene>
<sequence length="505" mass="57557">MSSSTGENPSPSTPVSNTDPGNSSPHSSTESLWGEPMEDFIKELTCILCVELFREPMILPCSHNFCKVCIENLCLRKGVIVCPECQGRFPDKSYMENTVLQRMVEKLQACHVMSTQQRCTEHNEPVTLYWKPEGTLACFSCREAQKPEDQSTQFLLIPDAVQIYTEKLISRRIQLRSILLKLEILKNAQEEKISNHKENKLQLQYHISMEFLKLHQFLHGKEKMLIKQLKEESDILLQEMEANLNLLQDKSQNTKDILGHIQSRLYQQNSASFLKEIQIFVDRVNKKTEQSSQNELVSGSLSMGHFKGPVQYLVWKEMKSILSPDISFLTLDPATAHPNLVLSEDLTCVSHGDSKQLLPDSPERFDCSVSILGSEGFTSGKHYWEVEVENKTKWTLGVVKEGISRKGSYPMSSKAGHWLIKLRRKSEFKALDVPPRCLTMSSPLCRVGVYLDYEGGQVSFYDASKLIHIYSFVDTFAEKLYPYFCPCLNDSGENGDPLRIVTYNM</sequence>
<accession>A0ACB8E4L6</accession>
<reference evidence="1" key="1">
    <citation type="submission" date="2021-08" db="EMBL/GenBank/DDBJ databases">
        <title>The first chromosome-level gecko genome reveals the dynamic sex chromosomes of Neotropical dwarf geckos (Sphaerodactylidae: Sphaerodactylus).</title>
        <authorList>
            <person name="Pinto B.J."/>
            <person name="Keating S.E."/>
            <person name="Gamble T."/>
        </authorList>
    </citation>
    <scope>NUCLEOTIDE SEQUENCE</scope>
    <source>
        <strain evidence="1">TG3544</strain>
    </source>
</reference>
<dbReference type="Proteomes" id="UP000827872">
    <property type="component" value="Linkage Group LG17"/>
</dbReference>
<organism evidence="1 2">
    <name type="scientific">Sphaerodactylus townsendi</name>
    <dbReference type="NCBI Taxonomy" id="933632"/>
    <lineage>
        <taxon>Eukaryota</taxon>
        <taxon>Metazoa</taxon>
        <taxon>Chordata</taxon>
        <taxon>Craniata</taxon>
        <taxon>Vertebrata</taxon>
        <taxon>Euteleostomi</taxon>
        <taxon>Lepidosauria</taxon>
        <taxon>Squamata</taxon>
        <taxon>Bifurcata</taxon>
        <taxon>Gekkota</taxon>
        <taxon>Sphaerodactylidae</taxon>
        <taxon>Sphaerodactylus</taxon>
    </lineage>
</organism>